<dbReference type="InterPro" id="IPR000068">
    <property type="entry name" value="GPCR_3_Ca_sens_rcpt-rel"/>
</dbReference>
<dbReference type="FunFam" id="3.40.50.2300:FF:000024">
    <property type="entry name" value="Vomeronasal 2, receptor 73"/>
    <property type="match status" value="1"/>
</dbReference>
<proteinExistence type="predicted"/>
<keyword evidence="2" id="KW-0812">Transmembrane</keyword>
<dbReference type="SUPFAM" id="SSF53822">
    <property type="entry name" value="Periplasmic binding protein-like I"/>
    <property type="match status" value="2"/>
</dbReference>
<evidence type="ECO:0000256" key="7">
    <source>
        <dbReference type="SAM" id="MobiDB-lite"/>
    </source>
</evidence>
<evidence type="ECO:0000256" key="3">
    <source>
        <dbReference type="ARBA" id="ARBA00022989"/>
    </source>
</evidence>
<organism evidence="9 10">
    <name type="scientific">Podarcis lilfordi</name>
    <name type="common">Lilford's wall lizard</name>
    <dbReference type="NCBI Taxonomy" id="74358"/>
    <lineage>
        <taxon>Eukaryota</taxon>
        <taxon>Metazoa</taxon>
        <taxon>Chordata</taxon>
        <taxon>Craniata</taxon>
        <taxon>Vertebrata</taxon>
        <taxon>Euteleostomi</taxon>
        <taxon>Lepidosauria</taxon>
        <taxon>Squamata</taxon>
        <taxon>Bifurcata</taxon>
        <taxon>Unidentata</taxon>
        <taxon>Episquamata</taxon>
        <taxon>Laterata</taxon>
        <taxon>Lacertibaenia</taxon>
        <taxon>Lacertidae</taxon>
        <taxon>Podarcis</taxon>
    </lineage>
</organism>
<dbReference type="GO" id="GO:0004930">
    <property type="term" value="F:G protein-coupled receptor activity"/>
    <property type="evidence" value="ECO:0007669"/>
    <property type="project" value="InterPro"/>
</dbReference>
<evidence type="ECO:0000256" key="6">
    <source>
        <dbReference type="ARBA" id="ARBA00023180"/>
    </source>
</evidence>
<protein>
    <submittedName>
        <fullName evidence="9">Vomeronasal type-2 receptor 26-like</fullName>
    </submittedName>
</protein>
<keyword evidence="5 9" id="KW-0675">Receptor</keyword>
<evidence type="ECO:0000259" key="8">
    <source>
        <dbReference type="Pfam" id="PF01094"/>
    </source>
</evidence>
<evidence type="ECO:0000313" key="10">
    <source>
        <dbReference type="Proteomes" id="UP001178461"/>
    </source>
</evidence>
<dbReference type="InterPro" id="IPR001828">
    <property type="entry name" value="ANF_lig-bd_rcpt"/>
</dbReference>
<dbReference type="Gene3D" id="3.40.50.2300">
    <property type="match status" value="2"/>
</dbReference>
<dbReference type="PANTHER" id="PTHR24061:SF599">
    <property type="entry name" value="G-PROTEIN COUPLED RECEPTORS FAMILY 3 PROFILE DOMAIN-CONTAINING PROTEIN"/>
    <property type="match status" value="1"/>
</dbReference>
<accession>A0AA35L6K4</accession>
<dbReference type="EMBL" id="OX395138">
    <property type="protein sequence ID" value="CAI5790459.1"/>
    <property type="molecule type" value="Genomic_DNA"/>
</dbReference>
<feature type="region of interest" description="Disordered" evidence="7">
    <location>
        <begin position="435"/>
        <end position="481"/>
    </location>
</feature>
<evidence type="ECO:0000256" key="1">
    <source>
        <dbReference type="ARBA" id="ARBA00004141"/>
    </source>
</evidence>
<feature type="domain" description="Receptor ligand binding region" evidence="8">
    <location>
        <begin position="78"/>
        <end position="332"/>
    </location>
</feature>
<sequence length="481" mass="54806">MGDSVDEDICTGEEKLESLPLPFFEMSMTGHSYSIYNAVYVVAHALQAMFSSRRTYDTVLVRGRPELQNQPFWQLTFSPAPVMNDKTPGLSFYQMVPQEALQYEGILSLLLHFGWTWIGVIVMDNDNGERFVQTVLPVFSQKGVCFAFIERIPTLSFVTEFMDIIEDGVKINDNMMGSNANVVVIYGESYSMSFFRWLPVLSVENKLAGKVWIATAQVEISAFHYQRHWDVELFHGAIAFRYQFSYLQRFHKFLEERNPLNTIKDDFIKKFWETVFSCIFLNVTGNYVDGDICTGEEKLESLPLPFFEMSMTGHSYSIYNAVYVVAHALQAMFSYRRTYGTVLVRGRPELQNQPFWQPVLLSNVERAIAMARYRNQKPETKSFEGFPHAICKPQIVKCSAHNSHIPLHSYHQEGDLIIGGIASHSFIISSPISFHEEPPPPSYDEINCLTGGRGPDKTLSPSSDDPLPHQPPLPPQTPVCR</sequence>
<evidence type="ECO:0000256" key="5">
    <source>
        <dbReference type="ARBA" id="ARBA00023170"/>
    </source>
</evidence>
<evidence type="ECO:0000256" key="2">
    <source>
        <dbReference type="ARBA" id="ARBA00022692"/>
    </source>
</evidence>
<evidence type="ECO:0000256" key="4">
    <source>
        <dbReference type="ARBA" id="ARBA00023136"/>
    </source>
</evidence>
<keyword evidence="3" id="KW-1133">Transmembrane helix</keyword>
<gene>
    <name evidence="9" type="ORF">PODLI_1B021516</name>
</gene>
<dbReference type="InterPro" id="IPR000337">
    <property type="entry name" value="GPCR_3"/>
</dbReference>
<dbReference type="PRINTS" id="PR00248">
    <property type="entry name" value="GPCRMGR"/>
</dbReference>
<dbReference type="Pfam" id="PF01094">
    <property type="entry name" value="ANF_receptor"/>
    <property type="match status" value="1"/>
</dbReference>
<keyword evidence="10" id="KW-1185">Reference proteome</keyword>
<keyword evidence="6" id="KW-0325">Glycoprotein</keyword>
<dbReference type="GO" id="GO:0005886">
    <property type="term" value="C:plasma membrane"/>
    <property type="evidence" value="ECO:0007669"/>
    <property type="project" value="TreeGrafter"/>
</dbReference>
<keyword evidence="4" id="KW-0472">Membrane</keyword>
<reference evidence="9" key="1">
    <citation type="submission" date="2022-12" db="EMBL/GenBank/DDBJ databases">
        <authorList>
            <person name="Alioto T."/>
            <person name="Alioto T."/>
            <person name="Gomez Garrido J."/>
        </authorList>
    </citation>
    <scope>NUCLEOTIDE SEQUENCE</scope>
</reference>
<comment type="subcellular location">
    <subcellularLocation>
        <location evidence="1">Membrane</location>
        <topology evidence="1">Multi-pass membrane protein</topology>
    </subcellularLocation>
</comment>
<dbReference type="Proteomes" id="UP001178461">
    <property type="component" value="Chromosome 13"/>
</dbReference>
<dbReference type="AlphaFoldDB" id="A0AA35L6K4"/>
<name>A0AA35L6K4_9SAUR</name>
<feature type="compositionally biased region" description="Pro residues" evidence="7">
    <location>
        <begin position="468"/>
        <end position="481"/>
    </location>
</feature>
<evidence type="ECO:0000313" key="9">
    <source>
        <dbReference type="EMBL" id="CAI5790459.1"/>
    </source>
</evidence>
<dbReference type="PANTHER" id="PTHR24061">
    <property type="entry name" value="CALCIUM-SENSING RECEPTOR-RELATED"/>
    <property type="match status" value="1"/>
</dbReference>
<dbReference type="InterPro" id="IPR028082">
    <property type="entry name" value="Peripla_BP_I"/>
</dbReference>